<name>A0A7R7EMH8_9FIRM</name>
<dbReference type="InterPro" id="IPR036400">
    <property type="entry name" value="Cyt_B5-like_heme/steroid_sf"/>
</dbReference>
<organism evidence="1 2">
    <name type="scientific">Anaeromicropila herbilytica</name>
    <dbReference type="NCBI Taxonomy" id="2785025"/>
    <lineage>
        <taxon>Bacteria</taxon>
        <taxon>Bacillati</taxon>
        <taxon>Bacillota</taxon>
        <taxon>Clostridia</taxon>
        <taxon>Lachnospirales</taxon>
        <taxon>Lachnospiraceae</taxon>
        <taxon>Anaeromicropila</taxon>
    </lineage>
</organism>
<proteinExistence type="predicted"/>
<dbReference type="RefSeq" id="WP_271712384.1">
    <property type="nucleotide sequence ID" value="NZ_AP024169.1"/>
</dbReference>
<dbReference type="Gene3D" id="3.10.120.10">
    <property type="entry name" value="Cytochrome b5-like heme/steroid binding domain"/>
    <property type="match status" value="1"/>
</dbReference>
<gene>
    <name evidence="1" type="ORF">bsdtb5_25420</name>
</gene>
<reference evidence="1 2" key="1">
    <citation type="submission" date="2020-11" db="EMBL/GenBank/DDBJ databases">
        <title>Draft genome sequencing of a Lachnospiraceae strain isolated from anoxic soil subjected to BSD treatment.</title>
        <authorList>
            <person name="Uek A."/>
            <person name="Tonouchi A."/>
        </authorList>
    </citation>
    <scope>NUCLEOTIDE SEQUENCE [LARGE SCALE GENOMIC DNA]</scope>
    <source>
        <strain evidence="1 2">TB5</strain>
    </source>
</reference>
<dbReference type="KEGG" id="ahb:bsdtb5_25420"/>
<sequence length="190" mass="22051">MASITDCIRNTVYQFKNDMDYYNKMLALPLTSEEKDLYENLINSRTEALIYQIGNLNGVEQCENEDKDQVLEENSGNINKNVVPLEENQSEELITNNIINGEDSTYEEMQLSTQQIRQLSIDDLTYFNGKNGRKAYIAVDEIIYDVTNDLSWGAHKHSLTLGRDLSNFYRRKEKKEELYHLPIIGIVVRK</sequence>
<evidence type="ECO:0008006" key="3">
    <source>
        <dbReference type="Google" id="ProtNLM"/>
    </source>
</evidence>
<evidence type="ECO:0000313" key="1">
    <source>
        <dbReference type="EMBL" id="BCN31247.1"/>
    </source>
</evidence>
<accession>A0A7R7EMH8</accession>
<dbReference type="SUPFAM" id="SSF55856">
    <property type="entry name" value="Cytochrome b5-like heme/steroid binding domain"/>
    <property type="match status" value="1"/>
</dbReference>
<protein>
    <recommendedName>
        <fullName evidence="3">Cytochrome b5 heme-binding domain-containing protein</fullName>
    </recommendedName>
</protein>
<dbReference type="EMBL" id="AP024169">
    <property type="protein sequence ID" value="BCN31247.1"/>
    <property type="molecule type" value="Genomic_DNA"/>
</dbReference>
<keyword evidence="2" id="KW-1185">Reference proteome</keyword>
<dbReference type="AlphaFoldDB" id="A0A7R7EMH8"/>
<dbReference type="Proteomes" id="UP000595897">
    <property type="component" value="Chromosome"/>
</dbReference>
<evidence type="ECO:0000313" key="2">
    <source>
        <dbReference type="Proteomes" id="UP000595897"/>
    </source>
</evidence>